<dbReference type="NCBIfam" id="TIGR00131">
    <property type="entry name" value="gal_kin"/>
    <property type="match status" value="1"/>
</dbReference>
<dbReference type="InterPro" id="IPR019539">
    <property type="entry name" value="GalKase_N"/>
</dbReference>
<dbReference type="InterPro" id="IPR019741">
    <property type="entry name" value="Galactokinase_CS"/>
</dbReference>
<sequence>MLKVSSPGRINLIGEHVDYNDGFVLPAAIDKRIYMTFKENGHENRCTVKSKGFDSTLVIDLENLEKGTEGWHDYVLGVINEIQKIGCSLKGFDCQMESKVPIGSGVSSSAALECGLAFGLNELFDLGLEKWQLIKIGQLAEHNFVGTKCGIMDQFASVMGKKEHSMLLDCQSLEFEYIPTQIDPYVILLLNTNVTHNLATSGYNDRREESETGLALICDQFGVEKSFRNIDKHMVDACREQLGEIRYKRCRYVLEENERVLEAAKALKANDLNKLGALLYASHQGQSKDYEVSCPELDFLVELSKNEPSILGARMMGGGFGGCTLNLIHKDVVNEFVNHASVAYKEEFGIPLSHFQTVPSRGTHITTDFQ</sequence>
<keyword evidence="11" id="KW-1185">Reference proteome</keyword>
<evidence type="ECO:0000256" key="6">
    <source>
        <dbReference type="NCBIfam" id="TIGR00131"/>
    </source>
</evidence>
<evidence type="ECO:0000256" key="4">
    <source>
        <dbReference type="ARBA" id="ARBA00022840"/>
    </source>
</evidence>
<evidence type="ECO:0000256" key="1">
    <source>
        <dbReference type="ARBA" id="ARBA00006566"/>
    </source>
</evidence>
<feature type="domain" description="GHMP kinase C-terminal" evidence="8">
    <location>
        <begin position="263"/>
        <end position="337"/>
    </location>
</feature>
<keyword evidence="5" id="KW-0299">Galactose metabolism</keyword>
<dbReference type="EMBL" id="JAAWWL010000002">
    <property type="protein sequence ID" value="NKI33052.1"/>
    <property type="molecule type" value="Genomic_DNA"/>
</dbReference>
<comment type="caution">
    <text evidence="10">The sequence shown here is derived from an EMBL/GenBank/DDBJ whole genome shotgun (WGS) entry which is preliminary data.</text>
</comment>
<evidence type="ECO:0000259" key="7">
    <source>
        <dbReference type="Pfam" id="PF00288"/>
    </source>
</evidence>
<dbReference type="Pfam" id="PF00288">
    <property type="entry name" value="GHMP_kinases_N"/>
    <property type="match status" value="1"/>
</dbReference>
<dbReference type="GO" id="GO:0004335">
    <property type="term" value="F:galactokinase activity"/>
    <property type="evidence" value="ECO:0007669"/>
    <property type="project" value="UniProtKB-EC"/>
</dbReference>
<dbReference type="InterPro" id="IPR006206">
    <property type="entry name" value="Mevalonate/galactokinase"/>
</dbReference>
<dbReference type="PRINTS" id="PR00473">
    <property type="entry name" value="GALCTOKINASE"/>
</dbReference>
<evidence type="ECO:0000256" key="2">
    <source>
        <dbReference type="ARBA" id="ARBA00022741"/>
    </source>
</evidence>
<dbReference type="Pfam" id="PF10509">
    <property type="entry name" value="GalKase_gal_bdg"/>
    <property type="match status" value="1"/>
</dbReference>
<name>A0ABX1GSW3_9FLAO</name>
<dbReference type="PROSITE" id="PS00106">
    <property type="entry name" value="GALACTOKINASE"/>
    <property type="match status" value="1"/>
</dbReference>
<dbReference type="InterPro" id="IPR000705">
    <property type="entry name" value="Galactokinase"/>
</dbReference>
<evidence type="ECO:0000313" key="11">
    <source>
        <dbReference type="Proteomes" id="UP000718451"/>
    </source>
</evidence>
<dbReference type="PANTHER" id="PTHR10457:SF7">
    <property type="entry name" value="GALACTOKINASE-RELATED"/>
    <property type="match status" value="1"/>
</dbReference>
<dbReference type="PIRSF" id="PIRSF000530">
    <property type="entry name" value="Galactokinase"/>
    <property type="match status" value="1"/>
</dbReference>
<dbReference type="SUPFAM" id="SSF55060">
    <property type="entry name" value="GHMP Kinase, C-terminal domain"/>
    <property type="match status" value="1"/>
</dbReference>
<dbReference type="InterPro" id="IPR036554">
    <property type="entry name" value="GHMP_kinase_C_sf"/>
</dbReference>
<dbReference type="Gene3D" id="3.30.70.890">
    <property type="entry name" value="GHMP kinase, C-terminal domain"/>
    <property type="match status" value="1"/>
</dbReference>
<keyword evidence="5" id="KW-0119">Carbohydrate metabolism</keyword>
<reference evidence="10 11" key="1">
    <citation type="submission" date="2020-04" db="EMBL/GenBank/DDBJ databases">
        <authorList>
            <person name="Yoon J."/>
        </authorList>
    </citation>
    <scope>NUCLEOTIDE SEQUENCE [LARGE SCALE GENOMIC DNA]</scope>
    <source>
        <strain evidence="10 11">DJ-13</strain>
    </source>
</reference>
<keyword evidence="3" id="KW-0418">Kinase</keyword>
<proteinExistence type="inferred from homology"/>
<dbReference type="InterPro" id="IPR014721">
    <property type="entry name" value="Ribsml_uS5_D2-typ_fold_subgr"/>
</dbReference>
<keyword evidence="10" id="KW-0808">Transferase</keyword>
<evidence type="ECO:0000256" key="5">
    <source>
        <dbReference type="ARBA" id="ARBA00023144"/>
    </source>
</evidence>
<organism evidence="10 11">
    <name type="scientific">Croceivirga thetidis</name>
    <dbReference type="NCBI Taxonomy" id="2721623"/>
    <lineage>
        <taxon>Bacteria</taxon>
        <taxon>Pseudomonadati</taxon>
        <taxon>Bacteroidota</taxon>
        <taxon>Flavobacteriia</taxon>
        <taxon>Flavobacteriales</taxon>
        <taxon>Flavobacteriaceae</taxon>
        <taxon>Croceivirga</taxon>
    </lineage>
</organism>
<feature type="domain" description="Galactokinase N-terminal" evidence="9">
    <location>
        <begin position="4"/>
        <end position="36"/>
    </location>
</feature>
<comment type="similarity">
    <text evidence="1">Belongs to the GHMP kinase family. GalK subfamily.</text>
</comment>
<dbReference type="InterPro" id="IPR020568">
    <property type="entry name" value="Ribosomal_Su5_D2-typ_SF"/>
</dbReference>
<keyword evidence="2" id="KW-0547">Nucleotide-binding</keyword>
<dbReference type="EC" id="2.7.1.6" evidence="6"/>
<dbReference type="Proteomes" id="UP000718451">
    <property type="component" value="Unassembled WGS sequence"/>
</dbReference>
<dbReference type="RefSeq" id="WP_168553203.1">
    <property type="nucleotide sequence ID" value="NZ_JAAWWL010000002.1"/>
</dbReference>
<gene>
    <name evidence="10" type="primary">galK</name>
    <name evidence="10" type="ORF">HCU67_13930</name>
</gene>
<evidence type="ECO:0000256" key="3">
    <source>
        <dbReference type="ARBA" id="ARBA00022777"/>
    </source>
</evidence>
<dbReference type="PANTHER" id="PTHR10457">
    <property type="entry name" value="MEVALONATE KINASE/GALACTOKINASE"/>
    <property type="match status" value="1"/>
</dbReference>
<evidence type="ECO:0000259" key="9">
    <source>
        <dbReference type="Pfam" id="PF10509"/>
    </source>
</evidence>
<dbReference type="SUPFAM" id="SSF54211">
    <property type="entry name" value="Ribosomal protein S5 domain 2-like"/>
    <property type="match status" value="1"/>
</dbReference>
<evidence type="ECO:0000313" key="10">
    <source>
        <dbReference type="EMBL" id="NKI33052.1"/>
    </source>
</evidence>
<accession>A0ABX1GSW3</accession>
<dbReference type="InterPro" id="IPR006204">
    <property type="entry name" value="GHMP_kinase_N_dom"/>
</dbReference>
<dbReference type="InterPro" id="IPR013750">
    <property type="entry name" value="GHMP_kinase_C_dom"/>
</dbReference>
<dbReference type="Pfam" id="PF08544">
    <property type="entry name" value="GHMP_kinases_C"/>
    <property type="match status" value="1"/>
</dbReference>
<dbReference type="PRINTS" id="PR00959">
    <property type="entry name" value="MEVGALKINASE"/>
</dbReference>
<dbReference type="Gene3D" id="3.30.230.10">
    <property type="match status" value="1"/>
</dbReference>
<evidence type="ECO:0000259" key="8">
    <source>
        <dbReference type="Pfam" id="PF08544"/>
    </source>
</evidence>
<keyword evidence="4" id="KW-0067">ATP-binding</keyword>
<feature type="domain" description="GHMP kinase N-terminal" evidence="7">
    <location>
        <begin position="74"/>
        <end position="161"/>
    </location>
</feature>
<protein>
    <recommendedName>
        <fullName evidence="6">Galactokinase</fullName>
        <ecNumber evidence="6">2.7.1.6</ecNumber>
    </recommendedName>
</protein>